<evidence type="ECO:0000256" key="3">
    <source>
        <dbReference type="ARBA" id="ARBA00023082"/>
    </source>
</evidence>
<dbReference type="Gene3D" id="1.10.1740.10">
    <property type="match status" value="1"/>
</dbReference>
<feature type="domain" description="RNA polymerase sigma factor 70 region 4 type 2" evidence="7">
    <location>
        <begin position="160"/>
        <end position="209"/>
    </location>
</feature>
<dbReference type="InterPro" id="IPR014284">
    <property type="entry name" value="RNA_pol_sigma-70_dom"/>
</dbReference>
<dbReference type="Pfam" id="PF04542">
    <property type="entry name" value="Sigma70_r2"/>
    <property type="match status" value="1"/>
</dbReference>
<dbReference type="InterPro" id="IPR013325">
    <property type="entry name" value="RNA_pol_sigma_r2"/>
</dbReference>
<dbReference type="SUPFAM" id="SSF88659">
    <property type="entry name" value="Sigma3 and sigma4 domains of RNA polymerase sigma factors"/>
    <property type="match status" value="1"/>
</dbReference>
<organism evidence="8 9">
    <name type="scientific">Alienimonas californiensis</name>
    <dbReference type="NCBI Taxonomy" id="2527989"/>
    <lineage>
        <taxon>Bacteria</taxon>
        <taxon>Pseudomonadati</taxon>
        <taxon>Planctomycetota</taxon>
        <taxon>Planctomycetia</taxon>
        <taxon>Planctomycetales</taxon>
        <taxon>Planctomycetaceae</taxon>
        <taxon>Alienimonas</taxon>
    </lineage>
</organism>
<protein>
    <submittedName>
        <fullName evidence="8">ECF RNA polymerase sigma factor SigW</fullName>
    </submittedName>
</protein>
<dbReference type="Gene3D" id="1.10.10.10">
    <property type="entry name" value="Winged helix-like DNA-binding domain superfamily/Winged helix DNA-binding domain"/>
    <property type="match status" value="1"/>
</dbReference>
<name>A0A517PC45_9PLAN</name>
<dbReference type="GO" id="GO:0016987">
    <property type="term" value="F:sigma factor activity"/>
    <property type="evidence" value="ECO:0007669"/>
    <property type="project" value="UniProtKB-KW"/>
</dbReference>
<evidence type="ECO:0000256" key="1">
    <source>
        <dbReference type="ARBA" id="ARBA00010641"/>
    </source>
</evidence>
<evidence type="ECO:0000259" key="7">
    <source>
        <dbReference type="Pfam" id="PF08281"/>
    </source>
</evidence>
<evidence type="ECO:0000313" key="9">
    <source>
        <dbReference type="Proteomes" id="UP000318741"/>
    </source>
</evidence>
<evidence type="ECO:0000259" key="6">
    <source>
        <dbReference type="Pfam" id="PF04542"/>
    </source>
</evidence>
<sequence>MTVTMADSPARPPADPDDSGFFPAVDASADDSPDQEEARHAAGEARLVEMARQGDQAAYGELVNRYERRLLRVIGRFVRDREIARDLAQETFIKVYRQLDKFDASRRFGPWLFRIGVNLTLDYLRKQKRRGRRPLFSEVSKDRPIEPETADPRGNLDLSEEVEAVLAKIPEKYRKVLILRDLENFPTSEIAAIEGRKEATIRWRLAEARNMFAEHWTSRSSA</sequence>
<dbReference type="InterPro" id="IPR039425">
    <property type="entry name" value="RNA_pol_sigma-70-like"/>
</dbReference>
<keyword evidence="3" id="KW-0731">Sigma factor</keyword>
<gene>
    <name evidence="8" type="primary">sigW_3</name>
    <name evidence="8" type="ORF">CA12_30460</name>
</gene>
<dbReference type="Proteomes" id="UP000318741">
    <property type="component" value="Chromosome"/>
</dbReference>
<dbReference type="PANTHER" id="PTHR43133">
    <property type="entry name" value="RNA POLYMERASE ECF-TYPE SIGMA FACTO"/>
    <property type="match status" value="1"/>
</dbReference>
<dbReference type="InterPro" id="IPR007627">
    <property type="entry name" value="RNA_pol_sigma70_r2"/>
</dbReference>
<dbReference type="InterPro" id="IPR013249">
    <property type="entry name" value="RNA_pol_sigma70_r4_t2"/>
</dbReference>
<dbReference type="KEGG" id="acaf:CA12_30460"/>
<comment type="similarity">
    <text evidence="1">Belongs to the sigma-70 factor family. ECF subfamily.</text>
</comment>
<dbReference type="PANTHER" id="PTHR43133:SF51">
    <property type="entry name" value="RNA POLYMERASE SIGMA FACTOR"/>
    <property type="match status" value="1"/>
</dbReference>
<dbReference type="InterPro" id="IPR036388">
    <property type="entry name" value="WH-like_DNA-bd_sf"/>
</dbReference>
<keyword evidence="2" id="KW-0805">Transcription regulation</keyword>
<feature type="region of interest" description="Disordered" evidence="5">
    <location>
        <begin position="1"/>
        <end position="41"/>
    </location>
</feature>
<evidence type="ECO:0000256" key="2">
    <source>
        <dbReference type="ARBA" id="ARBA00023015"/>
    </source>
</evidence>
<keyword evidence="9" id="KW-1185">Reference proteome</keyword>
<dbReference type="CDD" id="cd06171">
    <property type="entry name" value="Sigma70_r4"/>
    <property type="match status" value="1"/>
</dbReference>
<accession>A0A517PC45</accession>
<feature type="domain" description="RNA polymerase sigma-70 region 2" evidence="6">
    <location>
        <begin position="62"/>
        <end position="130"/>
    </location>
</feature>
<evidence type="ECO:0000313" key="8">
    <source>
        <dbReference type="EMBL" id="QDT16936.1"/>
    </source>
</evidence>
<dbReference type="Pfam" id="PF08281">
    <property type="entry name" value="Sigma70_r4_2"/>
    <property type="match status" value="1"/>
</dbReference>
<dbReference type="GO" id="GO:0006352">
    <property type="term" value="P:DNA-templated transcription initiation"/>
    <property type="evidence" value="ECO:0007669"/>
    <property type="project" value="InterPro"/>
</dbReference>
<dbReference type="EMBL" id="CP036265">
    <property type="protein sequence ID" value="QDT16936.1"/>
    <property type="molecule type" value="Genomic_DNA"/>
</dbReference>
<keyword evidence="4" id="KW-0804">Transcription</keyword>
<evidence type="ECO:0000256" key="5">
    <source>
        <dbReference type="SAM" id="MobiDB-lite"/>
    </source>
</evidence>
<reference evidence="8 9" key="1">
    <citation type="submission" date="2019-02" db="EMBL/GenBank/DDBJ databases">
        <title>Deep-cultivation of Planctomycetes and their phenomic and genomic characterization uncovers novel biology.</title>
        <authorList>
            <person name="Wiegand S."/>
            <person name="Jogler M."/>
            <person name="Boedeker C."/>
            <person name="Pinto D."/>
            <person name="Vollmers J."/>
            <person name="Rivas-Marin E."/>
            <person name="Kohn T."/>
            <person name="Peeters S.H."/>
            <person name="Heuer A."/>
            <person name="Rast P."/>
            <person name="Oberbeckmann S."/>
            <person name="Bunk B."/>
            <person name="Jeske O."/>
            <person name="Meyerdierks A."/>
            <person name="Storesund J.E."/>
            <person name="Kallscheuer N."/>
            <person name="Luecker S."/>
            <person name="Lage O.M."/>
            <person name="Pohl T."/>
            <person name="Merkel B.J."/>
            <person name="Hornburger P."/>
            <person name="Mueller R.-W."/>
            <person name="Bruemmer F."/>
            <person name="Labrenz M."/>
            <person name="Spormann A.M."/>
            <person name="Op den Camp H."/>
            <person name="Overmann J."/>
            <person name="Amann R."/>
            <person name="Jetten M.S.M."/>
            <person name="Mascher T."/>
            <person name="Medema M.H."/>
            <person name="Devos D.P."/>
            <person name="Kaster A.-K."/>
            <person name="Ovreas L."/>
            <person name="Rohde M."/>
            <person name="Galperin M.Y."/>
            <person name="Jogler C."/>
        </authorList>
    </citation>
    <scope>NUCLEOTIDE SEQUENCE [LARGE SCALE GENOMIC DNA]</scope>
    <source>
        <strain evidence="8 9">CA12</strain>
    </source>
</reference>
<dbReference type="AlphaFoldDB" id="A0A517PC45"/>
<evidence type="ECO:0000256" key="4">
    <source>
        <dbReference type="ARBA" id="ARBA00023163"/>
    </source>
</evidence>
<dbReference type="NCBIfam" id="TIGR02937">
    <property type="entry name" value="sigma70-ECF"/>
    <property type="match status" value="1"/>
</dbReference>
<dbReference type="InterPro" id="IPR013324">
    <property type="entry name" value="RNA_pol_sigma_r3/r4-like"/>
</dbReference>
<proteinExistence type="inferred from homology"/>
<dbReference type="GO" id="GO:0003677">
    <property type="term" value="F:DNA binding"/>
    <property type="evidence" value="ECO:0007669"/>
    <property type="project" value="InterPro"/>
</dbReference>
<dbReference type="SUPFAM" id="SSF88946">
    <property type="entry name" value="Sigma2 domain of RNA polymerase sigma factors"/>
    <property type="match status" value="1"/>
</dbReference>